<gene>
    <name evidence="1" type="ORF">Agub_g8378</name>
</gene>
<protein>
    <submittedName>
        <fullName evidence="1">Uncharacterized protein</fullName>
    </submittedName>
</protein>
<comment type="caution">
    <text evidence="1">The sequence shown here is derived from an EMBL/GenBank/DDBJ whole genome shotgun (WGS) entry which is preliminary data.</text>
</comment>
<reference evidence="1 2" key="1">
    <citation type="journal article" date="2021" name="Sci. Rep.">
        <title>Genome sequencing of the multicellular alga Astrephomene provides insights into convergent evolution of germ-soma differentiation.</title>
        <authorList>
            <person name="Yamashita S."/>
            <person name="Yamamoto K."/>
            <person name="Matsuzaki R."/>
            <person name="Suzuki S."/>
            <person name="Yamaguchi H."/>
            <person name="Hirooka S."/>
            <person name="Minakuchi Y."/>
            <person name="Miyagishima S."/>
            <person name="Kawachi M."/>
            <person name="Toyoda A."/>
            <person name="Nozaki H."/>
        </authorList>
    </citation>
    <scope>NUCLEOTIDE SEQUENCE [LARGE SCALE GENOMIC DNA]</scope>
    <source>
        <strain evidence="1 2">NIES-4017</strain>
    </source>
</reference>
<name>A0AAD3DRX1_9CHLO</name>
<dbReference type="EMBL" id="BMAR01000015">
    <property type="protein sequence ID" value="GFR46753.1"/>
    <property type="molecule type" value="Genomic_DNA"/>
</dbReference>
<keyword evidence="2" id="KW-1185">Reference proteome</keyword>
<proteinExistence type="predicted"/>
<feature type="non-terminal residue" evidence="1">
    <location>
        <position position="1"/>
    </location>
</feature>
<dbReference type="Proteomes" id="UP001054857">
    <property type="component" value="Unassembled WGS sequence"/>
</dbReference>
<dbReference type="AlphaFoldDB" id="A0AAD3DRX1"/>
<sequence>TVAAGPGTYVSHSKEYKQEGRGQISGLLPLKLLGGFRGAIAVVAGGPTLTLDAAYSVVAEDGRLLPQLEKAFGRDLAQQLMHRGNAVKLEAALVGLKVKNPHNNITFDLTGRLTPKSARHT</sequence>
<feature type="non-terminal residue" evidence="1">
    <location>
        <position position="121"/>
    </location>
</feature>
<evidence type="ECO:0000313" key="1">
    <source>
        <dbReference type="EMBL" id="GFR46753.1"/>
    </source>
</evidence>
<evidence type="ECO:0000313" key="2">
    <source>
        <dbReference type="Proteomes" id="UP001054857"/>
    </source>
</evidence>
<organism evidence="1 2">
    <name type="scientific">Astrephomene gubernaculifera</name>
    <dbReference type="NCBI Taxonomy" id="47775"/>
    <lineage>
        <taxon>Eukaryota</taxon>
        <taxon>Viridiplantae</taxon>
        <taxon>Chlorophyta</taxon>
        <taxon>core chlorophytes</taxon>
        <taxon>Chlorophyceae</taxon>
        <taxon>CS clade</taxon>
        <taxon>Chlamydomonadales</taxon>
        <taxon>Astrephomenaceae</taxon>
        <taxon>Astrephomene</taxon>
    </lineage>
</organism>
<accession>A0AAD3DRX1</accession>